<proteinExistence type="predicted"/>
<keyword evidence="2" id="KW-0732">Signal</keyword>
<accession>A0ABU0JG98</accession>
<feature type="chain" id="PRO_5047060126" evidence="2">
    <location>
        <begin position="24"/>
        <end position="76"/>
    </location>
</feature>
<feature type="signal peptide" evidence="2">
    <location>
        <begin position="1"/>
        <end position="23"/>
    </location>
</feature>
<dbReference type="RefSeq" id="WP_307281426.1">
    <property type="nucleotide sequence ID" value="NZ_JAUSVX010000016.1"/>
</dbReference>
<sequence length="76" mass="8631">MKTTIIAACALAFASLASLPAQAQTQPAAPPPAGQVVVHHHHKPHVRHHHRHHCFTKKVRVRHHGHWVWTTKRICR</sequence>
<evidence type="ECO:0000256" key="2">
    <source>
        <dbReference type="SAM" id="SignalP"/>
    </source>
</evidence>
<comment type="caution">
    <text evidence="3">The sequence shown here is derived from an EMBL/GenBank/DDBJ whole genome shotgun (WGS) entry which is preliminary data.</text>
</comment>
<evidence type="ECO:0000313" key="3">
    <source>
        <dbReference type="EMBL" id="MDQ0473315.1"/>
    </source>
</evidence>
<dbReference type="EMBL" id="JAUSVX010000016">
    <property type="protein sequence ID" value="MDQ0473315.1"/>
    <property type="molecule type" value="Genomic_DNA"/>
</dbReference>
<evidence type="ECO:0000313" key="4">
    <source>
        <dbReference type="Proteomes" id="UP001242480"/>
    </source>
</evidence>
<dbReference type="Proteomes" id="UP001242480">
    <property type="component" value="Unassembled WGS sequence"/>
</dbReference>
<feature type="region of interest" description="Disordered" evidence="1">
    <location>
        <begin position="22"/>
        <end position="43"/>
    </location>
</feature>
<evidence type="ECO:0000256" key="1">
    <source>
        <dbReference type="SAM" id="MobiDB-lite"/>
    </source>
</evidence>
<reference evidence="3 4" key="1">
    <citation type="submission" date="2023-07" db="EMBL/GenBank/DDBJ databases">
        <title>Genomic Encyclopedia of Type Strains, Phase IV (KMG-IV): sequencing the most valuable type-strain genomes for metagenomic binning, comparative biology and taxonomic classification.</title>
        <authorList>
            <person name="Goeker M."/>
        </authorList>
    </citation>
    <scope>NUCLEOTIDE SEQUENCE [LARGE SCALE GENOMIC DNA]</scope>
    <source>
        <strain evidence="3 4">DSM 19619</strain>
    </source>
</reference>
<protein>
    <submittedName>
        <fullName evidence="3">Spy/CpxP family protein refolding chaperone</fullName>
    </submittedName>
</protein>
<gene>
    <name evidence="3" type="ORF">QO011_006351</name>
</gene>
<keyword evidence="4" id="KW-1185">Reference proteome</keyword>
<organism evidence="3 4">
    <name type="scientific">Labrys wisconsinensis</name>
    <dbReference type="NCBI Taxonomy" id="425677"/>
    <lineage>
        <taxon>Bacteria</taxon>
        <taxon>Pseudomonadati</taxon>
        <taxon>Pseudomonadota</taxon>
        <taxon>Alphaproteobacteria</taxon>
        <taxon>Hyphomicrobiales</taxon>
        <taxon>Xanthobacteraceae</taxon>
        <taxon>Labrys</taxon>
    </lineage>
</organism>
<name>A0ABU0JG98_9HYPH</name>